<dbReference type="EMBL" id="BKCJ010004758">
    <property type="protein sequence ID" value="GEU62919.1"/>
    <property type="molecule type" value="Genomic_DNA"/>
</dbReference>
<reference evidence="1" key="1">
    <citation type="journal article" date="2019" name="Sci. Rep.">
        <title>Draft genome of Tanacetum cinerariifolium, the natural source of mosquito coil.</title>
        <authorList>
            <person name="Yamashiro T."/>
            <person name="Shiraishi A."/>
            <person name="Satake H."/>
            <person name="Nakayama K."/>
        </authorList>
    </citation>
    <scope>NUCLEOTIDE SEQUENCE</scope>
</reference>
<proteinExistence type="predicted"/>
<evidence type="ECO:0000313" key="1">
    <source>
        <dbReference type="EMBL" id="GEU62919.1"/>
    </source>
</evidence>
<comment type="caution">
    <text evidence="1">The sequence shown here is derived from an EMBL/GenBank/DDBJ whole genome shotgun (WGS) entry which is preliminary data.</text>
</comment>
<accession>A0A6L2LP83</accession>
<name>A0A6L2LP83_TANCI</name>
<dbReference type="AlphaFoldDB" id="A0A6L2LP83"/>
<organism evidence="1">
    <name type="scientific">Tanacetum cinerariifolium</name>
    <name type="common">Dalmatian daisy</name>
    <name type="synonym">Chrysanthemum cinerariifolium</name>
    <dbReference type="NCBI Taxonomy" id="118510"/>
    <lineage>
        <taxon>Eukaryota</taxon>
        <taxon>Viridiplantae</taxon>
        <taxon>Streptophyta</taxon>
        <taxon>Embryophyta</taxon>
        <taxon>Tracheophyta</taxon>
        <taxon>Spermatophyta</taxon>
        <taxon>Magnoliopsida</taxon>
        <taxon>eudicotyledons</taxon>
        <taxon>Gunneridae</taxon>
        <taxon>Pentapetalae</taxon>
        <taxon>asterids</taxon>
        <taxon>campanulids</taxon>
        <taxon>Asterales</taxon>
        <taxon>Asteraceae</taxon>
        <taxon>Asteroideae</taxon>
        <taxon>Anthemideae</taxon>
        <taxon>Anthemidinae</taxon>
        <taxon>Tanacetum</taxon>
    </lineage>
</organism>
<protein>
    <submittedName>
        <fullName evidence="1">Cinnamoyl-CoA reductase 1-like</fullName>
    </submittedName>
</protein>
<dbReference type="Gene3D" id="3.40.50.720">
    <property type="entry name" value="NAD(P)-binding Rossmann-like Domain"/>
    <property type="match status" value="1"/>
</dbReference>
<sequence>MKNEASKGSETYTNRNLAWVNVQDVADTHIQAFQNPSASGRYCLVESVVYNYVLLGLITEMLGGPQ</sequence>
<gene>
    <name evidence="1" type="ORF">Tci_034897</name>
</gene>